<evidence type="ECO:0000313" key="2">
    <source>
        <dbReference type="Proteomes" id="UP000054217"/>
    </source>
</evidence>
<reference evidence="1 2" key="1">
    <citation type="submission" date="2014-04" db="EMBL/GenBank/DDBJ databases">
        <authorList>
            <consortium name="DOE Joint Genome Institute"/>
            <person name="Kuo A."/>
            <person name="Kohler A."/>
            <person name="Costa M.D."/>
            <person name="Nagy L.G."/>
            <person name="Floudas D."/>
            <person name="Copeland A."/>
            <person name="Barry K.W."/>
            <person name="Cichocki N."/>
            <person name="Veneault-Fourrey C."/>
            <person name="LaButti K."/>
            <person name="Lindquist E.A."/>
            <person name="Lipzen A."/>
            <person name="Lundell T."/>
            <person name="Morin E."/>
            <person name="Murat C."/>
            <person name="Sun H."/>
            <person name="Tunlid A."/>
            <person name="Henrissat B."/>
            <person name="Grigoriev I.V."/>
            <person name="Hibbett D.S."/>
            <person name="Martin F."/>
            <person name="Nordberg H.P."/>
            <person name="Cantor M.N."/>
            <person name="Hua S.X."/>
        </authorList>
    </citation>
    <scope>NUCLEOTIDE SEQUENCE [LARGE SCALE GENOMIC DNA]</scope>
    <source>
        <strain evidence="1 2">Marx 270</strain>
    </source>
</reference>
<evidence type="ECO:0000313" key="1">
    <source>
        <dbReference type="EMBL" id="KIO13755.1"/>
    </source>
</evidence>
<dbReference type="EMBL" id="KN831946">
    <property type="protein sequence ID" value="KIO13755.1"/>
    <property type="molecule type" value="Genomic_DNA"/>
</dbReference>
<gene>
    <name evidence="1" type="ORF">M404DRAFT_993296</name>
</gene>
<dbReference type="InParanoid" id="A0A0C3PI56"/>
<dbReference type="AlphaFoldDB" id="A0A0C3PI56"/>
<protein>
    <submittedName>
        <fullName evidence="1">Uncharacterized protein</fullName>
    </submittedName>
</protein>
<proteinExistence type="predicted"/>
<dbReference type="HOGENOM" id="CLU_2590713_0_0_1"/>
<accession>A0A0C3PI56</accession>
<organism evidence="1 2">
    <name type="scientific">Pisolithus tinctorius Marx 270</name>
    <dbReference type="NCBI Taxonomy" id="870435"/>
    <lineage>
        <taxon>Eukaryota</taxon>
        <taxon>Fungi</taxon>
        <taxon>Dikarya</taxon>
        <taxon>Basidiomycota</taxon>
        <taxon>Agaricomycotina</taxon>
        <taxon>Agaricomycetes</taxon>
        <taxon>Agaricomycetidae</taxon>
        <taxon>Boletales</taxon>
        <taxon>Sclerodermatineae</taxon>
        <taxon>Pisolithaceae</taxon>
        <taxon>Pisolithus</taxon>
    </lineage>
</organism>
<dbReference type="Proteomes" id="UP000054217">
    <property type="component" value="Unassembled WGS sequence"/>
</dbReference>
<name>A0A0C3PI56_PISTI</name>
<sequence length="80" mass="8876">MHSLSLASALVRMNLASPCIHSVRPSYPTQSLTFIKSINPKSEPLNIVECVYCIYLHPTQTSAINAQSESGQEQDFLRVL</sequence>
<reference evidence="2" key="2">
    <citation type="submission" date="2015-01" db="EMBL/GenBank/DDBJ databases">
        <title>Evolutionary Origins and Diversification of the Mycorrhizal Mutualists.</title>
        <authorList>
            <consortium name="DOE Joint Genome Institute"/>
            <consortium name="Mycorrhizal Genomics Consortium"/>
            <person name="Kohler A."/>
            <person name="Kuo A."/>
            <person name="Nagy L.G."/>
            <person name="Floudas D."/>
            <person name="Copeland A."/>
            <person name="Barry K.W."/>
            <person name="Cichocki N."/>
            <person name="Veneault-Fourrey C."/>
            <person name="LaButti K."/>
            <person name="Lindquist E.A."/>
            <person name="Lipzen A."/>
            <person name="Lundell T."/>
            <person name="Morin E."/>
            <person name="Murat C."/>
            <person name="Riley R."/>
            <person name="Ohm R."/>
            <person name="Sun H."/>
            <person name="Tunlid A."/>
            <person name="Henrissat B."/>
            <person name="Grigoriev I.V."/>
            <person name="Hibbett D.S."/>
            <person name="Martin F."/>
        </authorList>
    </citation>
    <scope>NUCLEOTIDE SEQUENCE [LARGE SCALE GENOMIC DNA]</scope>
    <source>
        <strain evidence="2">Marx 270</strain>
    </source>
</reference>
<keyword evidence="2" id="KW-1185">Reference proteome</keyword>